<dbReference type="STRING" id="1817892.AUK40_02635"/>
<feature type="transmembrane region" description="Helical" evidence="1">
    <location>
        <begin position="37"/>
        <end position="62"/>
    </location>
</feature>
<dbReference type="EMBL" id="MNZT01000048">
    <property type="protein sequence ID" value="OIP97745.1"/>
    <property type="molecule type" value="Genomic_DNA"/>
</dbReference>
<evidence type="ECO:0000313" key="2">
    <source>
        <dbReference type="EMBL" id="OIP97745.1"/>
    </source>
</evidence>
<feature type="transmembrane region" description="Helical" evidence="1">
    <location>
        <begin position="12"/>
        <end position="31"/>
    </location>
</feature>
<comment type="caution">
    <text evidence="2">The sequence shown here is derived from an EMBL/GenBank/DDBJ whole genome shotgun (WGS) entry which is preliminary data.</text>
</comment>
<accession>A0A1J5IKQ7</accession>
<keyword evidence="1" id="KW-0812">Transmembrane</keyword>
<organism evidence="2 3">
    <name type="scientific">Candidatus Wirthbacteria bacterium CG2_30_54_11</name>
    <dbReference type="NCBI Taxonomy" id="1817892"/>
    <lineage>
        <taxon>Bacteria</taxon>
        <taxon>Candidatus Wirthbacteria</taxon>
    </lineage>
</organism>
<dbReference type="Proteomes" id="UP000183245">
    <property type="component" value="Unassembled WGS sequence"/>
</dbReference>
<protein>
    <submittedName>
        <fullName evidence="2">Uncharacterized protein</fullName>
    </submittedName>
</protein>
<dbReference type="AlphaFoldDB" id="A0A1J5IKQ7"/>
<sequence>MPNTNWKTTRITTILALVFLIGIFVPSFIGMDGFHGGFALATFSGFLMMVFTISAFVFGAVARQQDKLFAGQNLLVHWTYTADEWRQYYADESTEDRKTKTWLFYIVAFWAVVFGIGFPIYDPKDGIFVSYMMLGLIILIGFVAWLSIRITRHKLEKHGGEAWISTTGAYIAGQMHSWTIVGGSLIDVSCLTGEKQSQIRIDYMGGNTEYSVHIPVPAGREDEAKIITQTLAAQISRQA</sequence>
<feature type="transmembrane region" description="Helical" evidence="1">
    <location>
        <begin position="127"/>
        <end position="148"/>
    </location>
</feature>
<gene>
    <name evidence="2" type="ORF">AUK40_02635</name>
</gene>
<proteinExistence type="predicted"/>
<reference evidence="2 3" key="1">
    <citation type="journal article" date="2016" name="Environ. Microbiol.">
        <title>Genomic resolution of a cold subsurface aquifer community provides metabolic insights for novel microbes adapted to high CO concentrations.</title>
        <authorList>
            <person name="Probst A.J."/>
            <person name="Castelle C.J."/>
            <person name="Singh A."/>
            <person name="Brown C.T."/>
            <person name="Anantharaman K."/>
            <person name="Sharon I."/>
            <person name="Hug L.A."/>
            <person name="Burstein D."/>
            <person name="Emerson J.B."/>
            <person name="Thomas B.C."/>
            <person name="Banfield J.F."/>
        </authorList>
    </citation>
    <scope>NUCLEOTIDE SEQUENCE [LARGE SCALE GENOMIC DNA]</scope>
    <source>
        <strain evidence="2">CG2_30_54_11</strain>
    </source>
</reference>
<keyword evidence="1" id="KW-0472">Membrane</keyword>
<evidence type="ECO:0000313" key="3">
    <source>
        <dbReference type="Proteomes" id="UP000183245"/>
    </source>
</evidence>
<keyword evidence="1" id="KW-1133">Transmembrane helix</keyword>
<evidence type="ECO:0000256" key="1">
    <source>
        <dbReference type="SAM" id="Phobius"/>
    </source>
</evidence>
<name>A0A1J5IKQ7_9BACT</name>
<feature type="transmembrane region" description="Helical" evidence="1">
    <location>
        <begin position="102"/>
        <end position="121"/>
    </location>
</feature>